<organism evidence="4 5">
    <name type="scientific">Sporothrix stenoceras</name>
    <dbReference type="NCBI Taxonomy" id="5173"/>
    <lineage>
        <taxon>Eukaryota</taxon>
        <taxon>Fungi</taxon>
        <taxon>Dikarya</taxon>
        <taxon>Ascomycota</taxon>
        <taxon>Pezizomycotina</taxon>
        <taxon>Sordariomycetes</taxon>
        <taxon>Sordariomycetidae</taxon>
        <taxon>Ophiostomatales</taxon>
        <taxon>Ophiostomataceae</taxon>
        <taxon>Sporothrix</taxon>
    </lineage>
</organism>
<evidence type="ECO:0000256" key="2">
    <source>
        <dbReference type="SAM" id="Phobius"/>
    </source>
</evidence>
<sequence length="361" mass="37365">MPSLSRGTTTGALLSIYLSFFLARPSFASTIGLPSEIVVFVPSCATACLSTFIDTNYPQGVCGTDPTFACLCAHTGSNGFTVGEGALACIASLDRTGQCTGTDVAATASQKAYSMCVGQSSAAAETHATIVATQVIPFQSQSTKTVTTTAAGNGAGDTNGSTDGSHTTEHTTARVTTSSSTSTSPHTSTTSTTSTRSPTYLTESTLITAPPRSSTTIAALPQTTSTSTSTKSASDTSSAQTGASPNQTQTQPNNKGVTSLSVGQIVGISVGTAAALFLAIAISLYLRVVRRRRLMLVPRLTGDSKQGQSHDSDEEGFRKRFRPRTGHELQISVPMNLQAPARARTSNKHTSRDSSRASTKI</sequence>
<feature type="signal peptide" evidence="3">
    <location>
        <begin position="1"/>
        <end position="28"/>
    </location>
</feature>
<feature type="compositionally biased region" description="Polar residues" evidence="1">
    <location>
        <begin position="242"/>
        <end position="255"/>
    </location>
</feature>
<keyword evidence="2" id="KW-0812">Transmembrane</keyword>
<proteinExistence type="predicted"/>
<evidence type="ECO:0000256" key="1">
    <source>
        <dbReference type="SAM" id="MobiDB-lite"/>
    </source>
</evidence>
<reference evidence="4 5" key="1">
    <citation type="journal article" date="2024" name="IMA Fungus">
        <title>IMA Genome - F19 : A genome assembly and annotation guide to empower mycologists, including annotated draft genome sequences of Ceratocystis pirilliformis, Diaporthe australafricana, Fusarium ophioides, Paecilomyces lecythidis, and Sporothrix stenoceras.</title>
        <authorList>
            <person name="Aylward J."/>
            <person name="Wilson A.M."/>
            <person name="Visagie C.M."/>
            <person name="Spraker J."/>
            <person name="Barnes I."/>
            <person name="Buitendag C."/>
            <person name="Ceriani C."/>
            <person name="Del Mar Angel L."/>
            <person name="du Plessis D."/>
            <person name="Fuchs T."/>
            <person name="Gasser K."/>
            <person name="Kramer D."/>
            <person name="Li W."/>
            <person name="Munsamy K."/>
            <person name="Piso A."/>
            <person name="Price J.L."/>
            <person name="Sonnekus B."/>
            <person name="Thomas C."/>
            <person name="van der Nest A."/>
            <person name="van Dijk A."/>
            <person name="van Heerden A."/>
            <person name="van Vuuren N."/>
            <person name="Yilmaz N."/>
            <person name="Duong T.A."/>
            <person name="van der Merwe N.A."/>
            <person name="Wingfield M.J."/>
            <person name="Wingfield B.D."/>
        </authorList>
    </citation>
    <scope>NUCLEOTIDE SEQUENCE [LARGE SCALE GENOMIC DNA]</scope>
    <source>
        <strain evidence="4 5">CMW 5346</strain>
    </source>
</reference>
<dbReference type="Proteomes" id="UP001583186">
    <property type="component" value="Unassembled WGS sequence"/>
</dbReference>
<feature type="region of interest" description="Disordered" evidence="1">
    <location>
        <begin position="301"/>
        <end position="361"/>
    </location>
</feature>
<comment type="caution">
    <text evidence="4">The sequence shown here is derived from an EMBL/GenBank/DDBJ whole genome shotgun (WGS) entry which is preliminary data.</text>
</comment>
<evidence type="ECO:0008006" key="6">
    <source>
        <dbReference type="Google" id="ProtNLM"/>
    </source>
</evidence>
<keyword evidence="3" id="KW-0732">Signal</keyword>
<feature type="region of interest" description="Disordered" evidence="1">
    <location>
        <begin position="147"/>
        <end position="255"/>
    </location>
</feature>
<feature type="compositionally biased region" description="Low complexity" evidence="1">
    <location>
        <begin position="222"/>
        <end position="241"/>
    </location>
</feature>
<protein>
    <recommendedName>
        <fullName evidence="6">Extracellular membrane protein CFEM domain-containing protein</fullName>
    </recommendedName>
</protein>
<feature type="compositionally biased region" description="Low complexity" evidence="1">
    <location>
        <begin position="147"/>
        <end position="165"/>
    </location>
</feature>
<gene>
    <name evidence="4" type="ORF">Sste5346_007595</name>
</gene>
<keyword evidence="2" id="KW-0472">Membrane</keyword>
<feature type="chain" id="PRO_5046422896" description="Extracellular membrane protein CFEM domain-containing protein" evidence="3">
    <location>
        <begin position="29"/>
        <end position="361"/>
    </location>
</feature>
<evidence type="ECO:0000313" key="4">
    <source>
        <dbReference type="EMBL" id="KAL1891504.1"/>
    </source>
</evidence>
<feature type="compositionally biased region" description="Polar residues" evidence="1">
    <location>
        <begin position="200"/>
        <end position="217"/>
    </location>
</feature>
<keyword evidence="5" id="KW-1185">Reference proteome</keyword>
<dbReference type="EMBL" id="JAWCUI010000052">
    <property type="protein sequence ID" value="KAL1891504.1"/>
    <property type="molecule type" value="Genomic_DNA"/>
</dbReference>
<keyword evidence="2" id="KW-1133">Transmembrane helix</keyword>
<evidence type="ECO:0000256" key="3">
    <source>
        <dbReference type="SAM" id="SignalP"/>
    </source>
</evidence>
<feature type="compositionally biased region" description="Low complexity" evidence="1">
    <location>
        <begin position="173"/>
        <end position="199"/>
    </location>
</feature>
<feature type="transmembrane region" description="Helical" evidence="2">
    <location>
        <begin position="265"/>
        <end position="286"/>
    </location>
</feature>
<evidence type="ECO:0000313" key="5">
    <source>
        <dbReference type="Proteomes" id="UP001583186"/>
    </source>
</evidence>
<feature type="compositionally biased region" description="Basic and acidic residues" evidence="1">
    <location>
        <begin position="308"/>
        <end position="318"/>
    </location>
</feature>
<name>A0ABR3YT45_9PEZI</name>
<accession>A0ABR3YT45</accession>